<name>X0UUP5_9ZZZZ</name>
<proteinExistence type="predicted"/>
<dbReference type="EMBL" id="BARS01027230">
    <property type="protein sequence ID" value="GAG09574.1"/>
    <property type="molecule type" value="Genomic_DNA"/>
</dbReference>
<keyword evidence="1" id="KW-0175">Coiled coil</keyword>
<dbReference type="AlphaFoldDB" id="X0UUP5"/>
<accession>X0UUP5</accession>
<comment type="caution">
    <text evidence="2">The sequence shown here is derived from an EMBL/GenBank/DDBJ whole genome shotgun (WGS) entry which is preliminary data.</text>
</comment>
<reference evidence="2" key="1">
    <citation type="journal article" date="2014" name="Front. Microbiol.">
        <title>High frequency of phylogenetically diverse reductive dehalogenase-homologous genes in deep subseafloor sedimentary metagenomes.</title>
        <authorList>
            <person name="Kawai M."/>
            <person name="Futagami T."/>
            <person name="Toyoda A."/>
            <person name="Takaki Y."/>
            <person name="Nishi S."/>
            <person name="Hori S."/>
            <person name="Arai W."/>
            <person name="Tsubouchi T."/>
            <person name="Morono Y."/>
            <person name="Uchiyama I."/>
            <person name="Ito T."/>
            <person name="Fujiyama A."/>
            <person name="Inagaki F."/>
            <person name="Takami H."/>
        </authorList>
    </citation>
    <scope>NUCLEOTIDE SEQUENCE</scope>
    <source>
        <strain evidence="2">Expedition CK06-06</strain>
    </source>
</reference>
<organism evidence="2">
    <name type="scientific">marine sediment metagenome</name>
    <dbReference type="NCBI Taxonomy" id="412755"/>
    <lineage>
        <taxon>unclassified sequences</taxon>
        <taxon>metagenomes</taxon>
        <taxon>ecological metagenomes</taxon>
    </lineage>
</organism>
<protein>
    <submittedName>
        <fullName evidence="2">Uncharacterized protein</fullName>
    </submittedName>
</protein>
<evidence type="ECO:0000256" key="1">
    <source>
        <dbReference type="SAM" id="Coils"/>
    </source>
</evidence>
<evidence type="ECO:0000313" key="2">
    <source>
        <dbReference type="EMBL" id="GAG09574.1"/>
    </source>
</evidence>
<gene>
    <name evidence="2" type="ORF">S01H1_42789</name>
</gene>
<sequence length="91" mass="10969">MSKEQEKLEKEIEKLENISAGMDSKVEELRRELDKKREYIDAIILGNYNLGELQSEFKLEDWQAEKIYDMITDQYVRIWFKTGKLEVIHKE</sequence>
<feature type="coiled-coil region" evidence="1">
    <location>
        <begin position="5"/>
        <end position="32"/>
    </location>
</feature>